<keyword evidence="1" id="KW-0863">Zinc-finger</keyword>
<comment type="caution">
    <text evidence="6">The sequence shown here is derived from an EMBL/GenBank/DDBJ whole genome shotgun (WGS) entry which is preliminary data.</text>
</comment>
<feature type="domain" description="CCHC-type" evidence="5">
    <location>
        <begin position="135"/>
        <end position="151"/>
    </location>
</feature>
<evidence type="ECO:0000256" key="1">
    <source>
        <dbReference type="PROSITE-ProRule" id="PRU00047"/>
    </source>
</evidence>
<dbReference type="InterPro" id="IPR036875">
    <property type="entry name" value="Znf_CCHC_sf"/>
</dbReference>
<dbReference type="InterPro" id="IPR001878">
    <property type="entry name" value="Znf_CCHC"/>
</dbReference>
<evidence type="ECO:0000259" key="4">
    <source>
        <dbReference type="PROSITE" id="PS50102"/>
    </source>
</evidence>
<dbReference type="InterPro" id="IPR000504">
    <property type="entry name" value="RRM_dom"/>
</dbReference>
<protein>
    <submittedName>
        <fullName evidence="6">Uncharacterized protein</fullName>
    </submittedName>
</protein>
<dbReference type="Gene3D" id="3.30.70.330">
    <property type="match status" value="1"/>
</dbReference>
<dbReference type="SMART" id="SM00343">
    <property type="entry name" value="ZnF_C2HC"/>
    <property type="match status" value="2"/>
</dbReference>
<dbReference type="Proteomes" id="UP000636709">
    <property type="component" value="Unassembled WGS sequence"/>
</dbReference>
<sequence length="253" mass="29188">MPRYDDHYDYNDRYDHYGRHVSNTKLYVGQISPHTRIHHLEELFSKYGRLRKVNLKRDFGFVEFSDPRDADDARHDLDGRKLDGSRIVVEFARGVPRGPGGARQYDRGPPPGRCYNCGMDGHWVRDCKAADWRDRCYRCGEMGHIEKNCQNSPHGKVRGRGYSRSPSPQHGKVRGRGYSRSPSPRRGRGQSWTHSRSPTPKDYSNTGGEELPSRSPQYSPNPRRNLPPREQAERNGSYHGGSPRRGEARWKDQ</sequence>
<feature type="region of interest" description="Disordered" evidence="3">
    <location>
        <begin position="147"/>
        <end position="253"/>
    </location>
</feature>
<evidence type="ECO:0000313" key="7">
    <source>
        <dbReference type="Proteomes" id="UP000636709"/>
    </source>
</evidence>
<organism evidence="6 7">
    <name type="scientific">Digitaria exilis</name>
    <dbReference type="NCBI Taxonomy" id="1010633"/>
    <lineage>
        <taxon>Eukaryota</taxon>
        <taxon>Viridiplantae</taxon>
        <taxon>Streptophyta</taxon>
        <taxon>Embryophyta</taxon>
        <taxon>Tracheophyta</taxon>
        <taxon>Spermatophyta</taxon>
        <taxon>Magnoliopsida</taxon>
        <taxon>Liliopsida</taxon>
        <taxon>Poales</taxon>
        <taxon>Poaceae</taxon>
        <taxon>PACMAD clade</taxon>
        <taxon>Panicoideae</taxon>
        <taxon>Panicodae</taxon>
        <taxon>Paniceae</taxon>
        <taxon>Anthephorinae</taxon>
        <taxon>Digitaria</taxon>
    </lineage>
</organism>
<dbReference type="PROSITE" id="PS50102">
    <property type="entry name" value="RRM"/>
    <property type="match status" value="1"/>
</dbReference>
<dbReference type="OrthoDB" id="667801at2759"/>
<dbReference type="Pfam" id="PF00076">
    <property type="entry name" value="RRM_1"/>
    <property type="match status" value="1"/>
</dbReference>
<dbReference type="Pfam" id="PF00098">
    <property type="entry name" value="zf-CCHC"/>
    <property type="match status" value="2"/>
</dbReference>
<dbReference type="InterPro" id="IPR035979">
    <property type="entry name" value="RBD_domain_sf"/>
</dbReference>
<dbReference type="PANTHER" id="PTHR48038">
    <property type="entry name" value="RIBONUCLEOPROTEIN RB97D"/>
    <property type="match status" value="1"/>
</dbReference>
<keyword evidence="7" id="KW-1185">Reference proteome</keyword>
<evidence type="ECO:0000313" key="6">
    <source>
        <dbReference type="EMBL" id="KAF8725972.1"/>
    </source>
</evidence>
<dbReference type="FunFam" id="3.30.70.330:FF:000272">
    <property type="entry name" value="Serine/arginine-rich splicing factor RS2Z32"/>
    <property type="match status" value="1"/>
</dbReference>
<dbReference type="SUPFAM" id="SSF54928">
    <property type="entry name" value="RNA-binding domain, RBD"/>
    <property type="match status" value="1"/>
</dbReference>
<dbReference type="PROSITE" id="PS50158">
    <property type="entry name" value="ZF_CCHC"/>
    <property type="match status" value="2"/>
</dbReference>
<reference evidence="6" key="1">
    <citation type="submission" date="2020-07" db="EMBL/GenBank/DDBJ databases">
        <title>Genome sequence and genetic diversity analysis of an under-domesticated orphan crop, white fonio (Digitaria exilis).</title>
        <authorList>
            <person name="Bennetzen J.L."/>
            <person name="Chen S."/>
            <person name="Ma X."/>
            <person name="Wang X."/>
            <person name="Yssel A.E.J."/>
            <person name="Chaluvadi S.R."/>
            <person name="Johnson M."/>
            <person name="Gangashetty P."/>
            <person name="Hamidou F."/>
            <person name="Sanogo M.D."/>
            <person name="Zwaenepoel A."/>
            <person name="Wallace J."/>
            <person name="Van De Peer Y."/>
            <person name="Van Deynze A."/>
        </authorList>
    </citation>
    <scope>NUCLEOTIDE SEQUENCE</scope>
    <source>
        <tissue evidence="6">Leaves</tissue>
    </source>
</reference>
<dbReference type="EMBL" id="JACEFO010001653">
    <property type="protein sequence ID" value="KAF8725972.1"/>
    <property type="molecule type" value="Genomic_DNA"/>
</dbReference>
<evidence type="ECO:0000256" key="2">
    <source>
        <dbReference type="PROSITE-ProRule" id="PRU00176"/>
    </source>
</evidence>
<dbReference type="SMART" id="SM00360">
    <property type="entry name" value="RRM"/>
    <property type="match status" value="1"/>
</dbReference>
<feature type="compositionally biased region" description="Basic residues" evidence="3">
    <location>
        <begin position="171"/>
        <end position="188"/>
    </location>
</feature>
<keyword evidence="1" id="KW-0862">Zinc</keyword>
<dbReference type="SUPFAM" id="SSF57756">
    <property type="entry name" value="Retrovirus zinc finger-like domains"/>
    <property type="match status" value="1"/>
</dbReference>
<dbReference type="AlphaFoldDB" id="A0A835F218"/>
<accession>A0A835F218</accession>
<proteinExistence type="predicted"/>
<dbReference type="PANTHER" id="PTHR48038:SF1">
    <property type="entry name" value="RIBONUCLEOPROTEIN RB97D"/>
    <property type="match status" value="1"/>
</dbReference>
<evidence type="ECO:0000256" key="3">
    <source>
        <dbReference type="SAM" id="MobiDB-lite"/>
    </source>
</evidence>
<evidence type="ECO:0000259" key="5">
    <source>
        <dbReference type="PROSITE" id="PS50158"/>
    </source>
</evidence>
<dbReference type="Gene3D" id="4.10.60.10">
    <property type="entry name" value="Zinc finger, CCHC-type"/>
    <property type="match status" value="1"/>
</dbReference>
<dbReference type="GO" id="GO:0008270">
    <property type="term" value="F:zinc ion binding"/>
    <property type="evidence" value="ECO:0007669"/>
    <property type="project" value="UniProtKB-KW"/>
</dbReference>
<feature type="domain" description="CCHC-type" evidence="5">
    <location>
        <begin position="113"/>
        <end position="128"/>
    </location>
</feature>
<dbReference type="InterPro" id="IPR012677">
    <property type="entry name" value="Nucleotide-bd_a/b_plait_sf"/>
</dbReference>
<feature type="compositionally biased region" description="Basic and acidic residues" evidence="3">
    <location>
        <begin position="244"/>
        <end position="253"/>
    </location>
</feature>
<feature type="domain" description="RRM" evidence="4">
    <location>
        <begin position="24"/>
        <end position="94"/>
    </location>
</feature>
<feature type="compositionally biased region" description="Polar residues" evidence="3">
    <location>
        <begin position="192"/>
        <end position="207"/>
    </location>
</feature>
<keyword evidence="1" id="KW-0479">Metal-binding</keyword>
<name>A0A835F218_9POAL</name>
<keyword evidence="2" id="KW-0694">RNA-binding</keyword>
<gene>
    <name evidence="6" type="ORF">HU200_020549</name>
</gene>
<dbReference type="GO" id="GO:0003723">
    <property type="term" value="F:RNA binding"/>
    <property type="evidence" value="ECO:0007669"/>
    <property type="project" value="UniProtKB-UniRule"/>
</dbReference>